<dbReference type="Proteomes" id="UP000058925">
    <property type="component" value="Chromosome"/>
</dbReference>
<name>A0A654M3H5_9ARCH</name>
<feature type="transmembrane region" description="Helical" evidence="1">
    <location>
        <begin position="20"/>
        <end position="42"/>
    </location>
</feature>
<sequence>MWCIRIIRNWYGAHVENLMLIPILTIATIFIILSTIQSIHAFPINNIDSTKLQLPNPQKSISLNEMNIGKIILYSIVIIILVVTRLKWAKHGRKVTRKKIIIESIFFLAIGSIVIFDSFYNVGIPILYLIPYLVVFFGLQHYSFLHSNSFISFWADSKTKSIYVKGGTHIHLAYVIGTASRIIISVLFIGSLFTPSRHGVIYIDNSTQVLATVVFDLLLMISLGLLVGINRRILIRYNLINTGKEKISEK</sequence>
<proteinExistence type="predicted"/>
<dbReference type="EMBL" id="CP012850">
    <property type="protein sequence ID" value="ALI37640.1"/>
    <property type="molecule type" value="Genomic_DNA"/>
</dbReference>
<keyword evidence="3" id="KW-1185">Reference proteome</keyword>
<dbReference type="KEGG" id="taa:NMY3_03458"/>
<organism evidence="2 3">
    <name type="scientific">Candidatus Nitrosocosmicus oleophilus</name>
    <dbReference type="NCBI Taxonomy" id="1353260"/>
    <lineage>
        <taxon>Archaea</taxon>
        <taxon>Nitrososphaerota</taxon>
        <taxon>Nitrososphaeria</taxon>
        <taxon>Nitrososphaerales</taxon>
        <taxon>Nitrososphaeraceae</taxon>
        <taxon>Candidatus Nitrosocosmicus</taxon>
    </lineage>
</organism>
<evidence type="ECO:0000256" key="1">
    <source>
        <dbReference type="SAM" id="Phobius"/>
    </source>
</evidence>
<feature type="transmembrane region" description="Helical" evidence="1">
    <location>
        <begin position="209"/>
        <end position="229"/>
    </location>
</feature>
<reference evidence="3" key="1">
    <citation type="submission" date="2015-10" db="EMBL/GenBank/DDBJ databases">
        <title>Niche specialization of a soil ammonia-oxidizing archaeon, Candidatus Nitrosocosmicus oleophilus.</title>
        <authorList>
            <person name="Jung M.-Y."/>
            <person name="Rhee S.-K."/>
        </authorList>
    </citation>
    <scope>NUCLEOTIDE SEQUENCE [LARGE SCALE GENOMIC DNA]</scope>
    <source>
        <strain evidence="3">MY3</strain>
    </source>
</reference>
<accession>A0A654M3H5</accession>
<feature type="transmembrane region" description="Helical" evidence="1">
    <location>
        <begin position="100"/>
        <end position="120"/>
    </location>
</feature>
<keyword evidence="1" id="KW-0472">Membrane</keyword>
<feature type="transmembrane region" description="Helical" evidence="1">
    <location>
        <begin position="126"/>
        <end position="145"/>
    </location>
</feature>
<keyword evidence="1" id="KW-1133">Transmembrane helix</keyword>
<keyword evidence="1" id="KW-0812">Transmembrane</keyword>
<feature type="transmembrane region" description="Helical" evidence="1">
    <location>
        <begin position="71"/>
        <end position="88"/>
    </location>
</feature>
<gene>
    <name evidence="2" type="ORF">NMY3_03458</name>
</gene>
<evidence type="ECO:0000313" key="3">
    <source>
        <dbReference type="Proteomes" id="UP000058925"/>
    </source>
</evidence>
<feature type="transmembrane region" description="Helical" evidence="1">
    <location>
        <begin position="166"/>
        <end position="189"/>
    </location>
</feature>
<dbReference type="AlphaFoldDB" id="A0A654M3H5"/>
<evidence type="ECO:0000313" key="2">
    <source>
        <dbReference type="EMBL" id="ALI37640.1"/>
    </source>
</evidence>
<protein>
    <submittedName>
        <fullName evidence="2">Uncharacterized protein</fullName>
    </submittedName>
</protein>